<dbReference type="eggNOG" id="ENOG5032TGE">
    <property type="taxonomic scope" value="Bacteria"/>
</dbReference>
<evidence type="ECO:0000256" key="1">
    <source>
        <dbReference type="SAM" id="MobiDB-lite"/>
    </source>
</evidence>
<reference evidence="4 5" key="1">
    <citation type="submission" date="2014-06" db="EMBL/GenBank/DDBJ databases">
        <title>Draft genome sequence of Paenibacillus sp. MSt1.</title>
        <authorList>
            <person name="Aw Y.K."/>
            <person name="Ong K.S."/>
            <person name="Gan H.M."/>
            <person name="Lee S.M."/>
        </authorList>
    </citation>
    <scope>NUCLEOTIDE SEQUENCE [LARGE SCALE GENOMIC DNA]</scope>
    <source>
        <strain evidence="4 5">MSt1</strain>
    </source>
</reference>
<feature type="transmembrane region" description="Helical" evidence="2">
    <location>
        <begin position="83"/>
        <end position="103"/>
    </location>
</feature>
<dbReference type="RefSeq" id="WP_036685358.1">
    <property type="nucleotide sequence ID" value="NZ_FYEP01000009.1"/>
</dbReference>
<evidence type="ECO:0000313" key="5">
    <source>
        <dbReference type="Proteomes" id="UP000028123"/>
    </source>
</evidence>
<feature type="transmembrane region" description="Helical" evidence="2">
    <location>
        <begin position="110"/>
        <end position="131"/>
    </location>
</feature>
<feature type="signal peptide" evidence="3">
    <location>
        <begin position="1"/>
        <end position="26"/>
    </location>
</feature>
<name>A0A081P0T8_9BACL</name>
<feature type="compositionally biased region" description="Low complexity" evidence="1">
    <location>
        <begin position="34"/>
        <end position="49"/>
    </location>
</feature>
<dbReference type="AlphaFoldDB" id="A0A081P0T8"/>
<comment type="caution">
    <text evidence="4">The sequence shown here is derived from an EMBL/GenBank/DDBJ whole genome shotgun (WGS) entry which is preliminary data.</text>
</comment>
<keyword evidence="3" id="KW-0732">Signal</keyword>
<protein>
    <submittedName>
        <fullName evidence="4">Preprotein translocase subunit Tim44</fullName>
    </submittedName>
</protein>
<sequence length="144" mass="15412">MLKKLSLILMACMLVFSFTAPGMVDAKGYKSSKKSYTPSSSNTTQTPNNGINKTEPAASKSPTGTAATPAKKPGFFSGGLMKGLMIGGLAGLLFGSLFGGMGFLGDLLGLMVNVLAIVVLFVVIRKIFVYFRDRKKFNDEPKRF</sequence>
<evidence type="ECO:0000313" key="4">
    <source>
        <dbReference type="EMBL" id="KEQ24311.1"/>
    </source>
</evidence>
<dbReference type="Proteomes" id="UP000028123">
    <property type="component" value="Unassembled WGS sequence"/>
</dbReference>
<accession>A0A081P0T8</accession>
<feature type="chain" id="PRO_5001761206" evidence="3">
    <location>
        <begin position="27"/>
        <end position="144"/>
    </location>
</feature>
<keyword evidence="2" id="KW-0472">Membrane</keyword>
<dbReference type="EMBL" id="JNVM01000016">
    <property type="protein sequence ID" value="KEQ24311.1"/>
    <property type="molecule type" value="Genomic_DNA"/>
</dbReference>
<evidence type="ECO:0000256" key="2">
    <source>
        <dbReference type="SAM" id="Phobius"/>
    </source>
</evidence>
<keyword evidence="2" id="KW-0812">Transmembrane</keyword>
<feature type="region of interest" description="Disordered" evidence="1">
    <location>
        <begin position="32"/>
        <end position="70"/>
    </location>
</feature>
<organism evidence="4 5">
    <name type="scientific">Paenibacillus tyrfis</name>
    <dbReference type="NCBI Taxonomy" id="1501230"/>
    <lineage>
        <taxon>Bacteria</taxon>
        <taxon>Bacillati</taxon>
        <taxon>Bacillota</taxon>
        <taxon>Bacilli</taxon>
        <taxon>Bacillales</taxon>
        <taxon>Paenibacillaceae</taxon>
        <taxon>Paenibacillus</taxon>
    </lineage>
</organism>
<keyword evidence="2" id="KW-1133">Transmembrane helix</keyword>
<gene>
    <name evidence="4" type="ORF">ET33_08450</name>
</gene>
<proteinExistence type="predicted"/>
<keyword evidence="5" id="KW-1185">Reference proteome</keyword>
<evidence type="ECO:0000256" key="3">
    <source>
        <dbReference type="SAM" id="SignalP"/>
    </source>
</evidence>